<feature type="region of interest" description="Disordered" evidence="1">
    <location>
        <begin position="191"/>
        <end position="264"/>
    </location>
</feature>
<accession>A0A2P2JR46</accession>
<dbReference type="Pfam" id="PF07498">
    <property type="entry name" value="Rho_N"/>
    <property type="match status" value="1"/>
</dbReference>
<proteinExistence type="predicted"/>
<feature type="region of interest" description="Disordered" evidence="1">
    <location>
        <begin position="156"/>
        <end position="176"/>
    </location>
</feature>
<reference evidence="3" key="1">
    <citation type="submission" date="2018-02" db="EMBL/GenBank/DDBJ databases">
        <title>Rhizophora mucronata_Transcriptome.</title>
        <authorList>
            <person name="Meera S.P."/>
            <person name="Sreeshan A."/>
            <person name="Augustine A."/>
        </authorList>
    </citation>
    <scope>NUCLEOTIDE SEQUENCE</scope>
    <source>
        <tissue evidence="3">Leaf</tissue>
    </source>
</reference>
<feature type="compositionally biased region" description="Polar residues" evidence="1">
    <location>
        <begin position="112"/>
        <end position="132"/>
    </location>
</feature>
<dbReference type="EMBL" id="GGEC01015468">
    <property type="protein sequence ID" value="MBW95951.1"/>
    <property type="molecule type" value="Transcribed_RNA"/>
</dbReference>
<feature type="region of interest" description="Disordered" evidence="1">
    <location>
        <begin position="106"/>
        <end position="139"/>
    </location>
</feature>
<evidence type="ECO:0000259" key="2">
    <source>
        <dbReference type="SMART" id="SM00959"/>
    </source>
</evidence>
<feature type="domain" description="Rho termination factor-like N-terminal" evidence="2">
    <location>
        <begin position="350"/>
        <end position="388"/>
    </location>
</feature>
<dbReference type="PANTHER" id="PTHR34449:SF5">
    <property type="entry name" value="ATP BINDING _ ATPASE"/>
    <property type="match status" value="1"/>
</dbReference>
<dbReference type="AlphaFoldDB" id="A0A2P2JR46"/>
<feature type="compositionally biased region" description="Acidic residues" evidence="1">
    <location>
        <begin position="319"/>
        <end position="336"/>
    </location>
</feature>
<feature type="region of interest" description="Disordered" evidence="1">
    <location>
        <begin position="289"/>
        <end position="344"/>
    </location>
</feature>
<feature type="compositionally biased region" description="Polar residues" evidence="1">
    <location>
        <begin position="241"/>
        <end position="252"/>
    </location>
</feature>
<feature type="region of interest" description="Disordered" evidence="1">
    <location>
        <begin position="15"/>
        <end position="47"/>
    </location>
</feature>
<name>A0A2P2JR46_RHIMU</name>
<dbReference type="InterPro" id="IPR011112">
    <property type="entry name" value="Rho-like_N"/>
</dbReference>
<feature type="compositionally biased region" description="Basic and acidic residues" evidence="1">
    <location>
        <begin position="296"/>
        <end position="312"/>
    </location>
</feature>
<dbReference type="SMART" id="SM00959">
    <property type="entry name" value="Rho_N"/>
    <property type="match status" value="1"/>
</dbReference>
<evidence type="ECO:0000313" key="3">
    <source>
        <dbReference type="EMBL" id="MBW95951.1"/>
    </source>
</evidence>
<dbReference type="PANTHER" id="PTHR34449">
    <property type="entry name" value="RHO TERMINATION FACTOR"/>
    <property type="match status" value="1"/>
</dbReference>
<evidence type="ECO:0000256" key="1">
    <source>
        <dbReference type="SAM" id="MobiDB-lite"/>
    </source>
</evidence>
<sequence length="388" mass="43291">MSQAVHLVAKSVPGYVPSEGRLRPHSRTSGRAFVSSSSSSSSPCGEHRTSLQVRMGLMKCAFRAGYISCKASSGGHRRNPDFSRQNKQGFFRNINRRNEERESFELFDESDMLSSKNGPLPSLSGTQKSQATAAPGPREKEIVELFKKVQAQLRERAAAKEDNRVEASQAKGRQSETVDSLLKLLRKHSIEKGKKKTSWVNDQDSDLDQPEQNGPHAEAKSKSFAKLNSTGRIDVVEPKTPSLTRPLSNFQRKSPVPQVKLQPICSTDDHPVKPMPQLNLNVDKKQQFVKLSDPADADKAGQEEEPEVKLEPRSPYLDDVLDELSEDESSEEEHTIEEDRREEQISKKKDLGLLKLSELRALAKSCGIKGFSKMKKGELVELLNCRSV</sequence>
<protein>
    <recommendedName>
        <fullName evidence="2">Rho termination factor-like N-terminal domain-containing protein</fullName>
    </recommendedName>
</protein>
<feature type="compositionally biased region" description="Basic and acidic residues" evidence="1">
    <location>
        <begin position="156"/>
        <end position="165"/>
    </location>
</feature>
<dbReference type="GO" id="GO:0006353">
    <property type="term" value="P:DNA-templated transcription termination"/>
    <property type="evidence" value="ECO:0007669"/>
    <property type="project" value="InterPro"/>
</dbReference>
<organism evidence="3">
    <name type="scientific">Rhizophora mucronata</name>
    <name type="common">Asiatic mangrove</name>
    <dbReference type="NCBI Taxonomy" id="61149"/>
    <lineage>
        <taxon>Eukaryota</taxon>
        <taxon>Viridiplantae</taxon>
        <taxon>Streptophyta</taxon>
        <taxon>Embryophyta</taxon>
        <taxon>Tracheophyta</taxon>
        <taxon>Spermatophyta</taxon>
        <taxon>Magnoliopsida</taxon>
        <taxon>eudicotyledons</taxon>
        <taxon>Gunneridae</taxon>
        <taxon>Pentapetalae</taxon>
        <taxon>rosids</taxon>
        <taxon>fabids</taxon>
        <taxon>Malpighiales</taxon>
        <taxon>Rhizophoraceae</taxon>
        <taxon>Rhizophora</taxon>
    </lineage>
</organism>